<protein>
    <submittedName>
        <fullName evidence="2">Uncharacterized protein</fullName>
    </submittedName>
</protein>
<sequence length="84" mass="8997">MTPCPGDVIGCLRARRATSPPALPLGNAGTTASRPHSSVRFPDQGEKSEIFIPLTDVPMSKALSGNLLPIRPRNRECAQSKTQE</sequence>
<dbReference type="Proteomes" id="UP000314294">
    <property type="component" value="Unassembled WGS sequence"/>
</dbReference>
<name>A0A4Z2E9V1_9TELE</name>
<organism evidence="2 3">
    <name type="scientific">Liparis tanakae</name>
    <name type="common">Tanaka's snailfish</name>
    <dbReference type="NCBI Taxonomy" id="230148"/>
    <lineage>
        <taxon>Eukaryota</taxon>
        <taxon>Metazoa</taxon>
        <taxon>Chordata</taxon>
        <taxon>Craniata</taxon>
        <taxon>Vertebrata</taxon>
        <taxon>Euteleostomi</taxon>
        <taxon>Actinopterygii</taxon>
        <taxon>Neopterygii</taxon>
        <taxon>Teleostei</taxon>
        <taxon>Neoteleostei</taxon>
        <taxon>Acanthomorphata</taxon>
        <taxon>Eupercaria</taxon>
        <taxon>Perciformes</taxon>
        <taxon>Cottioidei</taxon>
        <taxon>Cottales</taxon>
        <taxon>Liparidae</taxon>
        <taxon>Liparis</taxon>
    </lineage>
</organism>
<proteinExistence type="predicted"/>
<reference evidence="2 3" key="1">
    <citation type="submission" date="2019-03" db="EMBL/GenBank/DDBJ databases">
        <title>First draft genome of Liparis tanakae, snailfish: a comprehensive survey of snailfish specific genes.</title>
        <authorList>
            <person name="Kim W."/>
            <person name="Song I."/>
            <person name="Jeong J.-H."/>
            <person name="Kim D."/>
            <person name="Kim S."/>
            <person name="Ryu S."/>
            <person name="Song J.Y."/>
            <person name="Lee S.K."/>
        </authorList>
    </citation>
    <scope>NUCLEOTIDE SEQUENCE [LARGE SCALE GENOMIC DNA]</scope>
    <source>
        <tissue evidence="2">Muscle</tissue>
    </source>
</reference>
<feature type="region of interest" description="Disordered" evidence="1">
    <location>
        <begin position="63"/>
        <end position="84"/>
    </location>
</feature>
<feature type="region of interest" description="Disordered" evidence="1">
    <location>
        <begin position="15"/>
        <end position="45"/>
    </location>
</feature>
<comment type="caution">
    <text evidence="2">The sequence shown here is derived from an EMBL/GenBank/DDBJ whole genome shotgun (WGS) entry which is preliminary data.</text>
</comment>
<evidence type="ECO:0000313" key="3">
    <source>
        <dbReference type="Proteomes" id="UP000314294"/>
    </source>
</evidence>
<keyword evidence="3" id="KW-1185">Reference proteome</keyword>
<evidence type="ECO:0000256" key="1">
    <source>
        <dbReference type="SAM" id="MobiDB-lite"/>
    </source>
</evidence>
<gene>
    <name evidence="2" type="ORF">EYF80_064325</name>
</gene>
<evidence type="ECO:0000313" key="2">
    <source>
        <dbReference type="EMBL" id="TNN25545.1"/>
    </source>
</evidence>
<dbReference type="AlphaFoldDB" id="A0A4Z2E9V1"/>
<feature type="compositionally biased region" description="Basic and acidic residues" evidence="1">
    <location>
        <begin position="73"/>
        <end position="84"/>
    </location>
</feature>
<accession>A0A4Z2E9V1</accession>
<dbReference type="EMBL" id="SRLO01012243">
    <property type="protein sequence ID" value="TNN25545.1"/>
    <property type="molecule type" value="Genomic_DNA"/>
</dbReference>